<gene>
    <name evidence="5" type="primary">PLEST007717</name>
    <name evidence="5" type="ORF">PLESTB_001754200</name>
</gene>
<dbReference type="PANTHER" id="PTHR13255">
    <property type="entry name" value="ATAXIN-10"/>
    <property type="match status" value="1"/>
</dbReference>
<feature type="compositionally biased region" description="Low complexity" evidence="3">
    <location>
        <begin position="211"/>
        <end position="242"/>
    </location>
</feature>
<accession>A0A9W6C0U2</accession>
<dbReference type="SUPFAM" id="SSF48371">
    <property type="entry name" value="ARM repeat"/>
    <property type="match status" value="1"/>
</dbReference>
<organism evidence="5 6">
    <name type="scientific">Pleodorina starrii</name>
    <dbReference type="NCBI Taxonomy" id="330485"/>
    <lineage>
        <taxon>Eukaryota</taxon>
        <taxon>Viridiplantae</taxon>
        <taxon>Chlorophyta</taxon>
        <taxon>core chlorophytes</taxon>
        <taxon>Chlorophyceae</taxon>
        <taxon>CS clade</taxon>
        <taxon>Chlamydomonadales</taxon>
        <taxon>Volvocaceae</taxon>
        <taxon>Pleodorina</taxon>
    </lineage>
</organism>
<feature type="region of interest" description="Disordered" evidence="3">
    <location>
        <begin position="535"/>
        <end position="554"/>
    </location>
</feature>
<dbReference type="Pfam" id="PF09759">
    <property type="entry name" value="Atx10homo_assoc"/>
    <property type="match status" value="1"/>
</dbReference>
<dbReference type="Proteomes" id="UP001165080">
    <property type="component" value="Unassembled WGS sequence"/>
</dbReference>
<dbReference type="EMBL" id="BRXU01000046">
    <property type="protein sequence ID" value="GLC61415.1"/>
    <property type="molecule type" value="Genomic_DNA"/>
</dbReference>
<evidence type="ECO:0000313" key="5">
    <source>
        <dbReference type="EMBL" id="GLC61415.1"/>
    </source>
</evidence>
<evidence type="ECO:0000256" key="1">
    <source>
        <dbReference type="ARBA" id="ARBA00022618"/>
    </source>
</evidence>
<dbReference type="GO" id="GO:0005829">
    <property type="term" value="C:cytosol"/>
    <property type="evidence" value="ECO:0007669"/>
    <property type="project" value="TreeGrafter"/>
</dbReference>
<feature type="region of interest" description="Disordered" evidence="3">
    <location>
        <begin position="211"/>
        <end position="252"/>
    </location>
</feature>
<comment type="caution">
    <text evidence="5">The sequence shown here is derived from an EMBL/GenBank/DDBJ whole genome shotgun (WGS) entry which is preliminary data.</text>
</comment>
<dbReference type="AlphaFoldDB" id="A0A9W6C0U2"/>
<dbReference type="GO" id="GO:0051301">
    <property type="term" value="P:cell division"/>
    <property type="evidence" value="ECO:0007669"/>
    <property type="project" value="UniProtKB-KW"/>
</dbReference>
<evidence type="ECO:0000313" key="6">
    <source>
        <dbReference type="Proteomes" id="UP001165080"/>
    </source>
</evidence>
<dbReference type="InterPro" id="IPR019156">
    <property type="entry name" value="Ataxin-10_domain"/>
</dbReference>
<keyword evidence="6" id="KW-1185">Reference proteome</keyword>
<protein>
    <recommendedName>
        <fullName evidence="4">Ataxin-10 domain-containing protein</fullName>
    </recommendedName>
</protein>
<feature type="compositionally biased region" description="Gly residues" evidence="3">
    <location>
        <begin position="540"/>
        <end position="551"/>
    </location>
</feature>
<sequence>MGSQVEAVQRWLIAIKTEAGQRNFLQHDFKQAIKMAVGIRSEQLTESDVQLVRLLRNCVPLGGDAVDAILSGGVLAALVQTLRCLEAAGGLQPNNLASSTPPTAAPAGAGPTVGTSFRAACAQLLANVASAGLAGAAEVWARCFPATFLQLLAHPSGQVHKPATLALYACCRQSLHCSRALCAVETYRTPKAHPDDGAAVAAGEQCTAEAAAAAGTESESAGRAADGASGSRASAPSASGQPGTLGAVSRESGCGSGSGSAAAAAAAGGDSTAAVRAIWEALLRRLRPAPEPQPYRETQEGGGGGGGGPDWTALLCGCVALRQGLLSPLMALLAPPPSVPSSERRDGSDVTACTAADGTSAVAEVGGKAAEEASTRDAAAPAATAAPAASAAVVAAVAGASVLRGRAPGCLGPLVPVLLHVSAHEVRELQGGGSVDLSGWDQATAAAAAPAAESVEDGCGAGRGSAAAEATVAAAAEADEAAAGTSGRGAAAPPPPLSALPPAARPVAAALLHVAELVEAVARWLAAEGGDAGEAIESGGRVGGGGGGTGRSTGATAAAAAGVRAPSDAADVALAAAVLEAGLEVLKSVTQREDGCRAFTGGTDMAEWLLCDSGVVLPRILGMLAALQPAPALREARRRRAGGAGGAGSTAAAAAALPPPAAAAASPPPPDRPVVELPYALQALAAGLPSGAPYVGYRGDLVSVLSNGAFRRRRVVSELLAGGGLELLLAQTHLDEHSPLAREWALWGVRNMCEGSEEVQGRISGLQLQTAVETPELQQLGLKLELDKGTGKLKVSKTGAATELLERHGRTA</sequence>
<dbReference type="InterPro" id="IPR051374">
    <property type="entry name" value="Ataxin-10/CTR86_families"/>
</dbReference>
<name>A0A9W6C0U2_9CHLO</name>
<proteinExistence type="predicted"/>
<evidence type="ECO:0000256" key="2">
    <source>
        <dbReference type="ARBA" id="ARBA00023306"/>
    </source>
</evidence>
<reference evidence="5 6" key="1">
    <citation type="journal article" date="2023" name="Commun. Biol.">
        <title>Reorganization of the ancestral sex-determining regions during the evolution of trioecy in Pleodorina starrii.</title>
        <authorList>
            <person name="Takahashi K."/>
            <person name="Suzuki S."/>
            <person name="Kawai-Toyooka H."/>
            <person name="Yamamoto K."/>
            <person name="Hamaji T."/>
            <person name="Ootsuki R."/>
            <person name="Yamaguchi H."/>
            <person name="Kawachi M."/>
            <person name="Higashiyama T."/>
            <person name="Nozaki H."/>
        </authorList>
    </citation>
    <scope>NUCLEOTIDE SEQUENCE [LARGE SCALE GENOMIC DNA]</scope>
    <source>
        <strain evidence="5 6">NIES-4479</strain>
    </source>
</reference>
<feature type="domain" description="Ataxin-10" evidence="4">
    <location>
        <begin position="698"/>
        <end position="795"/>
    </location>
</feature>
<keyword evidence="2" id="KW-0131">Cell cycle</keyword>
<dbReference type="InterPro" id="IPR016024">
    <property type="entry name" value="ARM-type_fold"/>
</dbReference>
<dbReference type="PANTHER" id="PTHR13255:SF0">
    <property type="entry name" value="ATAXIN-10"/>
    <property type="match status" value="1"/>
</dbReference>
<evidence type="ECO:0000256" key="3">
    <source>
        <dbReference type="SAM" id="MobiDB-lite"/>
    </source>
</evidence>
<keyword evidence="1" id="KW-0132">Cell division</keyword>
<evidence type="ECO:0000259" key="4">
    <source>
        <dbReference type="Pfam" id="PF09759"/>
    </source>
</evidence>